<evidence type="ECO:0000313" key="2">
    <source>
        <dbReference type="EMBL" id="QUR67753.1"/>
    </source>
</evidence>
<feature type="transmembrane region" description="Helical" evidence="1">
    <location>
        <begin position="12"/>
        <end position="34"/>
    </location>
</feature>
<organism evidence="2 3">
    <name type="scientific">Mycobacterium spongiae</name>
    <dbReference type="NCBI Taxonomy" id="886343"/>
    <lineage>
        <taxon>Bacteria</taxon>
        <taxon>Bacillati</taxon>
        <taxon>Actinomycetota</taxon>
        <taxon>Actinomycetes</taxon>
        <taxon>Mycobacteriales</taxon>
        <taxon>Mycobacteriaceae</taxon>
        <taxon>Mycobacterium</taxon>
    </lineage>
</organism>
<protein>
    <submittedName>
        <fullName evidence="2">Uncharacterized protein</fullName>
    </submittedName>
</protein>
<dbReference type="AlphaFoldDB" id="A0A975PXH0"/>
<feature type="transmembrane region" description="Helical" evidence="1">
    <location>
        <begin position="172"/>
        <end position="193"/>
    </location>
</feature>
<feature type="transmembrane region" description="Helical" evidence="1">
    <location>
        <begin position="54"/>
        <end position="72"/>
    </location>
</feature>
<keyword evidence="1" id="KW-0812">Transmembrane</keyword>
<feature type="transmembrane region" description="Helical" evidence="1">
    <location>
        <begin position="299"/>
        <end position="322"/>
    </location>
</feature>
<gene>
    <name evidence="2" type="ORF">F6B93_12155</name>
</gene>
<dbReference type="KEGG" id="mspg:F6B93_12155"/>
<name>A0A975PXH0_9MYCO</name>
<keyword evidence="1" id="KW-0472">Membrane</keyword>
<proteinExistence type="predicted"/>
<keyword evidence="1" id="KW-1133">Transmembrane helix</keyword>
<dbReference type="Proteomes" id="UP000682202">
    <property type="component" value="Chromosome"/>
</dbReference>
<keyword evidence="3" id="KW-1185">Reference proteome</keyword>
<dbReference type="RefSeq" id="WP_211695326.1">
    <property type="nucleotide sequence ID" value="NZ_CP046600.1"/>
</dbReference>
<evidence type="ECO:0000313" key="3">
    <source>
        <dbReference type="Proteomes" id="UP000682202"/>
    </source>
</evidence>
<dbReference type="EMBL" id="CP046600">
    <property type="protein sequence ID" value="QUR67753.1"/>
    <property type="molecule type" value="Genomic_DNA"/>
</dbReference>
<feature type="transmembrane region" description="Helical" evidence="1">
    <location>
        <begin position="248"/>
        <end position="270"/>
    </location>
</feature>
<feature type="transmembrane region" description="Helical" evidence="1">
    <location>
        <begin position="140"/>
        <end position="166"/>
    </location>
</feature>
<feature type="transmembrane region" description="Helical" evidence="1">
    <location>
        <begin position="223"/>
        <end position="242"/>
    </location>
</feature>
<reference evidence="2" key="1">
    <citation type="submission" date="2019-12" db="EMBL/GenBank/DDBJ databases">
        <title>Mycobacterium spongiae sp. nov.</title>
        <authorList>
            <person name="Stinear T."/>
        </authorList>
    </citation>
    <scope>NUCLEOTIDE SEQUENCE</scope>
    <source>
        <strain evidence="2">FSD4b-SM</strain>
    </source>
</reference>
<sequence length="323" mass="34011">MTSVAGGALTSLIDASAMLLVPATMGFSTVLCLARAPSPYTVVALHEYLRRTRVFERMWLIVAVGWIGAAIVRGQPPAWTAAVAVAALGLVGVHMWQSGPLHRALAALVEATLRAGPVTTVSDDGTLVARRRSPEDGPVLALDFAVWVLGGVLLACCGIFAGVALAGDRATFGLAVLLGGFWLSLGVIGIDLFQDVWPGTTSRARLAQCSRYYVQVFEQWKNLGVLAGFGTVLIGAPIAYAAGRVGAAVLAFPVWIGVCLVLAIFVNQVLYRKGRVGSRLPLPVWVNEYSATRPLWAHFFTVIHAVMAAALLAGIAAINIALA</sequence>
<accession>A0A975PXH0</accession>
<evidence type="ECO:0000256" key="1">
    <source>
        <dbReference type="SAM" id="Phobius"/>
    </source>
</evidence>